<evidence type="ECO:0000313" key="2">
    <source>
        <dbReference type="EMBL" id="GLR69086.1"/>
    </source>
</evidence>
<protein>
    <submittedName>
        <fullName evidence="2">Transposase</fullName>
    </submittedName>
</protein>
<dbReference type="PANTHER" id="PTHR35004:SF7">
    <property type="entry name" value="INTEGRASE PROTEIN"/>
    <property type="match status" value="1"/>
</dbReference>
<keyword evidence="3" id="KW-1185">Reference proteome</keyword>
<gene>
    <name evidence="2" type="primary">istA</name>
    <name evidence="2" type="ORF">GCM10010909_37740</name>
</gene>
<dbReference type="Pfam" id="PF22483">
    <property type="entry name" value="Mu-transpos_C_2"/>
    <property type="match status" value="1"/>
</dbReference>
<reference evidence="3" key="1">
    <citation type="journal article" date="2019" name="Int. J. Syst. Evol. Microbiol.">
        <title>The Global Catalogue of Microorganisms (GCM) 10K type strain sequencing project: providing services to taxonomists for standard genome sequencing and annotation.</title>
        <authorList>
            <consortium name="The Broad Institute Genomics Platform"/>
            <consortium name="The Broad Institute Genome Sequencing Center for Infectious Disease"/>
            <person name="Wu L."/>
            <person name="Ma J."/>
        </authorList>
    </citation>
    <scope>NUCLEOTIDE SEQUENCE [LARGE SCALE GENOMIC DNA]</scope>
    <source>
        <strain evidence="3">NBRC 112502</strain>
    </source>
</reference>
<dbReference type="NCBIfam" id="NF033546">
    <property type="entry name" value="transpos_IS21"/>
    <property type="match status" value="1"/>
</dbReference>
<feature type="domain" description="Transposase for insertion sequence element IS21-like C-terminal" evidence="1">
    <location>
        <begin position="319"/>
        <end position="379"/>
    </location>
</feature>
<dbReference type="EMBL" id="BSOS01000125">
    <property type="protein sequence ID" value="GLR69086.1"/>
    <property type="molecule type" value="Genomic_DNA"/>
</dbReference>
<comment type="caution">
    <text evidence="2">The sequence shown here is derived from an EMBL/GenBank/DDBJ whole genome shotgun (WGS) entry which is preliminary data.</text>
</comment>
<sequence>MDWKVKVELFEQLRREHEFGVGTVAGVAAKFGVHRRTVRQALAAALPAMHRYPPRLKPKLDAVVGFIDGILEADQRAPRKQRHTARRIYHRILTEFPGASVAESTVRNHVRDRKHQLGLLRRETFVPQSYALGQEAQVDWYEAWVDFDGERCKVQVFAMRSMASGAAFHRAYLHATQQAFLEAHELAFDYFGGVFRLLRYDNLASAVRKILRGHRREETIRFLAFRSHWRFTAEFCTPAEGHEKGGIEGEAGYFRRNHLVPVPCIADIDALNGRLIAHCRGDEARVLAGRIETVGTTMAVEREHLLPGAAEGFDIADIAFPLVDKQGCVTVKTNFYSVPVKAGSRVEARIRPLHVEIWHGGKQIARHERCHQRRQHVLDLEHYLDVLSHKPGAFAGSKPLAQWRAAGRWPDCYDELWRRLRARHGKDKGTQAMITVLLLGQEFGQDRLRTAITTTVSLGACDVAAVRYLLNEAGLNKARAEPVDVGELARYDRPMPSLADYDTLLTAPCQGRA</sequence>
<name>A0ABQ6AAX8_9PROT</name>
<proteinExistence type="predicted"/>
<dbReference type="Proteomes" id="UP001156641">
    <property type="component" value="Unassembled WGS sequence"/>
</dbReference>
<dbReference type="PANTHER" id="PTHR35004">
    <property type="entry name" value="TRANSPOSASE RV3428C-RELATED"/>
    <property type="match status" value="1"/>
</dbReference>
<organism evidence="2 3">
    <name type="scientific">Acidocella aquatica</name>
    <dbReference type="NCBI Taxonomy" id="1922313"/>
    <lineage>
        <taxon>Bacteria</taxon>
        <taxon>Pseudomonadati</taxon>
        <taxon>Pseudomonadota</taxon>
        <taxon>Alphaproteobacteria</taxon>
        <taxon>Acetobacterales</taxon>
        <taxon>Acidocellaceae</taxon>
        <taxon>Acidocella</taxon>
    </lineage>
</organism>
<evidence type="ECO:0000313" key="3">
    <source>
        <dbReference type="Proteomes" id="UP001156641"/>
    </source>
</evidence>
<evidence type="ECO:0000259" key="1">
    <source>
        <dbReference type="Pfam" id="PF22483"/>
    </source>
</evidence>
<dbReference type="InterPro" id="IPR054353">
    <property type="entry name" value="IstA-like_C"/>
</dbReference>
<accession>A0ABQ6AAX8</accession>